<dbReference type="InterPro" id="IPR004148">
    <property type="entry name" value="BAR_dom"/>
</dbReference>
<dbReference type="EMBL" id="SWLE01000004">
    <property type="protein sequence ID" value="TNN00663.1"/>
    <property type="molecule type" value="Genomic_DNA"/>
</dbReference>
<evidence type="ECO:0000256" key="3">
    <source>
        <dbReference type="PROSITE-ProRule" id="PRU00192"/>
    </source>
</evidence>
<evidence type="ECO:0000259" key="4">
    <source>
        <dbReference type="PROSITE" id="PS50002"/>
    </source>
</evidence>
<dbReference type="PANTHER" id="PTHR14167:SF45">
    <property type="entry name" value="ENDOPHILIN-A3"/>
    <property type="match status" value="1"/>
</dbReference>
<dbReference type="PANTHER" id="PTHR14167">
    <property type="entry name" value="SH3 DOMAIN-CONTAINING"/>
    <property type="match status" value="1"/>
</dbReference>
<dbReference type="SMART" id="SM00326">
    <property type="entry name" value="SH3"/>
    <property type="match status" value="1"/>
</dbReference>
<dbReference type="PROSITE" id="PS51021">
    <property type="entry name" value="BAR"/>
    <property type="match status" value="1"/>
</dbReference>
<evidence type="ECO:0000256" key="2">
    <source>
        <dbReference type="ARBA" id="ARBA00022443"/>
    </source>
</evidence>
<dbReference type="GO" id="GO:0016191">
    <property type="term" value="P:synaptic vesicle uncoating"/>
    <property type="evidence" value="ECO:0007669"/>
    <property type="project" value="TreeGrafter"/>
</dbReference>
<sequence length="378" mass="42167">MASVRVRRTSIDPRALLCVSRPPVKMSVSGMKKQLHKANQLLNEKLMGAEGTKLEEDFLKMQRSTAVIHSLLTELLPKTTEFLQPNPADRRKLNLLNTMSRIRGQGKSVGYPQTEGILGDCMLQYGQALGAASEFGGALLGMGETLHQVAQARDALGVNVKCTFIDPLQDLHDTELKEIKYQLKKVNSQRLDFDYKKRRSGKIPAGELQQAWRKFVTSKELAERSMFVLLQNDVDHLRILAALVTALLDFHCSAHHILLGLHGNMQARLTAASNKPERRFRPGKIRIRSEPNGRCVGFFHQPPVTVSSADSKLVLDQPCCRATYSFHPNQEGELDFSEGDIIVLTKQVDVNWYEGTLGSQSGLFPVCYVDVLVPLPLP</sequence>
<dbReference type="Proteomes" id="UP000516260">
    <property type="component" value="Chromosome 12"/>
</dbReference>
<feature type="domain" description="BAR" evidence="5">
    <location>
        <begin position="43"/>
        <end position="274"/>
    </location>
</feature>
<keyword evidence="2 3" id="KW-0728">SH3 domain</keyword>
<dbReference type="InterPro" id="IPR050384">
    <property type="entry name" value="Endophilin_SH3RF"/>
</dbReference>
<dbReference type="GO" id="GO:0098793">
    <property type="term" value="C:presynapse"/>
    <property type="evidence" value="ECO:0007669"/>
    <property type="project" value="TreeGrafter"/>
</dbReference>
<comment type="similarity">
    <text evidence="1">Belongs to the endophilin family.</text>
</comment>
<comment type="caution">
    <text evidence="6">The sequence shown here is derived from an EMBL/GenBank/DDBJ whole genome shotgun (WGS) entry which is preliminary data.</text>
</comment>
<proteinExistence type="inferred from homology"/>
<organism evidence="6 7">
    <name type="scientific">Takifugu bimaculatus</name>
    <dbReference type="NCBI Taxonomy" id="433685"/>
    <lineage>
        <taxon>Eukaryota</taxon>
        <taxon>Metazoa</taxon>
        <taxon>Chordata</taxon>
        <taxon>Craniata</taxon>
        <taxon>Vertebrata</taxon>
        <taxon>Euteleostomi</taxon>
        <taxon>Actinopterygii</taxon>
        <taxon>Neopterygii</taxon>
        <taxon>Teleostei</taxon>
        <taxon>Neoteleostei</taxon>
        <taxon>Acanthomorphata</taxon>
        <taxon>Eupercaria</taxon>
        <taxon>Tetraodontiformes</taxon>
        <taxon>Tetradontoidea</taxon>
        <taxon>Tetraodontidae</taxon>
        <taxon>Takifugu</taxon>
    </lineage>
</organism>
<dbReference type="GO" id="GO:0005737">
    <property type="term" value="C:cytoplasm"/>
    <property type="evidence" value="ECO:0007669"/>
    <property type="project" value="InterPro"/>
</dbReference>
<dbReference type="SUPFAM" id="SSF50044">
    <property type="entry name" value="SH3-domain"/>
    <property type="match status" value="1"/>
</dbReference>
<gene>
    <name evidence="6" type="ORF">fugu_011909</name>
</gene>
<dbReference type="Gene3D" id="2.30.30.40">
    <property type="entry name" value="SH3 Domains"/>
    <property type="match status" value="1"/>
</dbReference>
<reference evidence="6 7" key="1">
    <citation type="submission" date="2019-04" db="EMBL/GenBank/DDBJ databases">
        <title>The sequence and de novo assembly of Takifugu bimaculatus genome using PacBio and Hi-C technologies.</title>
        <authorList>
            <person name="Xu P."/>
            <person name="Liu B."/>
            <person name="Zhou Z."/>
        </authorList>
    </citation>
    <scope>NUCLEOTIDE SEQUENCE [LARGE SCALE GENOMIC DNA]</scope>
    <source>
        <strain evidence="6">TB-2018</strain>
        <tissue evidence="6">Muscle</tissue>
    </source>
</reference>
<evidence type="ECO:0008006" key="8">
    <source>
        <dbReference type="Google" id="ProtNLM"/>
    </source>
</evidence>
<keyword evidence="7" id="KW-1185">Reference proteome</keyword>
<evidence type="ECO:0000313" key="7">
    <source>
        <dbReference type="Proteomes" id="UP000516260"/>
    </source>
</evidence>
<evidence type="ECO:0000256" key="1">
    <source>
        <dbReference type="ARBA" id="ARBA00006697"/>
    </source>
</evidence>
<dbReference type="SMART" id="SM00721">
    <property type="entry name" value="BAR"/>
    <property type="match status" value="1"/>
</dbReference>
<accession>A0A4Z2C8X0</accession>
<dbReference type="GO" id="GO:0098978">
    <property type="term" value="C:glutamatergic synapse"/>
    <property type="evidence" value="ECO:0007669"/>
    <property type="project" value="TreeGrafter"/>
</dbReference>
<dbReference type="Pfam" id="PF03114">
    <property type="entry name" value="BAR"/>
    <property type="match status" value="1"/>
</dbReference>
<name>A0A4Z2C8X0_9TELE</name>
<dbReference type="Gene3D" id="1.20.1270.60">
    <property type="entry name" value="Arfaptin homology (AH) domain/BAR domain"/>
    <property type="match status" value="1"/>
</dbReference>
<dbReference type="InterPro" id="IPR001452">
    <property type="entry name" value="SH3_domain"/>
</dbReference>
<protein>
    <recommendedName>
        <fullName evidence="8">SH3 domain-containing protein</fullName>
    </recommendedName>
</protein>
<feature type="domain" description="SH3" evidence="4">
    <location>
        <begin position="315"/>
        <end position="374"/>
    </location>
</feature>
<dbReference type="InterPro" id="IPR036028">
    <property type="entry name" value="SH3-like_dom_sf"/>
</dbReference>
<evidence type="ECO:0000313" key="6">
    <source>
        <dbReference type="EMBL" id="TNN00663.1"/>
    </source>
</evidence>
<dbReference type="PROSITE" id="PS50002">
    <property type="entry name" value="SH3"/>
    <property type="match status" value="1"/>
</dbReference>
<dbReference type="SUPFAM" id="SSF103657">
    <property type="entry name" value="BAR/IMD domain-like"/>
    <property type="match status" value="1"/>
</dbReference>
<dbReference type="InterPro" id="IPR027267">
    <property type="entry name" value="AH/BAR_dom_sf"/>
</dbReference>
<evidence type="ECO:0000259" key="5">
    <source>
        <dbReference type="PROSITE" id="PS51021"/>
    </source>
</evidence>
<dbReference type="AlphaFoldDB" id="A0A4Z2C8X0"/>
<dbReference type="Pfam" id="PF00018">
    <property type="entry name" value="SH3_1"/>
    <property type="match status" value="1"/>
</dbReference>